<name>A0ABV0X0M9_9TELE</name>
<protein>
    <submittedName>
        <fullName evidence="1">Uncharacterized protein</fullName>
    </submittedName>
</protein>
<accession>A0ABV0X0M9</accession>
<sequence length="111" mass="12851">MVISSYTTRVQMSSAWQASAASDTARSFPIRLSVVVRGWKDEVWYSLGLYLTSSDMSKTLDRCALMDVFLFFFQKKYIEIKFSLHDIYYKANQQNIFSNTYKENVLSKGVS</sequence>
<organism evidence="1 2">
    <name type="scientific">Xenotaenia resolanae</name>
    <dbReference type="NCBI Taxonomy" id="208358"/>
    <lineage>
        <taxon>Eukaryota</taxon>
        <taxon>Metazoa</taxon>
        <taxon>Chordata</taxon>
        <taxon>Craniata</taxon>
        <taxon>Vertebrata</taxon>
        <taxon>Euteleostomi</taxon>
        <taxon>Actinopterygii</taxon>
        <taxon>Neopterygii</taxon>
        <taxon>Teleostei</taxon>
        <taxon>Neoteleostei</taxon>
        <taxon>Acanthomorphata</taxon>
        <taxon>Ovalentaria</taxon>
        <taxon>Atherinomorphae</taxon>
        <taxon>Cyprinodontiformes</taxon>
        <taxon>Goodeidae</taxon>
        <taxon>Xenotaenia</taxon>
    </lineage>
</organism>
<reference evidence="1 2" key="1">
    <citation type="submission" date="2021-06" db="EMBL/GenBank/DDBJ databases">
        <authorList>
            <person name="Palmer J.M."/>
        </authorList>
    </citation>
    <scope>NUCLEOTIDE SEQUENCE [LARGE SCALE GENOMIC DNA]</scope>
    <source>
        <strain evidence="1 2">XR_2019</strain>
        <tissue evidence="1">Muscle</tissue>
    </source>
</reference>
<keyword evidence="2" id="KW-1185">Reference proteome</keyword>
<gene>
    <name evidence="1" type="ORF">XENORESO_003575</name>
</gene>
<dbReference type="Proteomes" id="UP001444071">
    <property type="component" value="Unassembled WGS sequence"/>
</dbReference>
<evidence type="ECO:0000313" key="2">
    <source>
        <dbReference type="Proteomes" id="UP001444071"/>
    </source>
</evidence>
<dbReference type="EMBL" id="JAHRIM010081690">
    <property type="protein sequence ID" value="MEQ2275456.1"/>
    <property type="molecule type" value="Genomic_DNA"/>
</dbReference>
<proteinExistence type="predicted"/>
<comment type="caution">
    <text evidence="1">The sequence shown here is derived from an EMBL/GenBank/DDBJ whole genome shotgun (WGS) entry which is preliminary data.</text>
</comment>
<evidence type="ECO:0000313" key="1">
    <source>
        <dbReference type="EMBL" id="MEQ2275456.1"/>
    </source>
</evidence>